<dbReference type="RefSeq" id="XP_682640.1">
    <property type="nucleotide sequence ID" value="XM_677548.1"/>
</dbReference>
<sequence length="1630" mass="185450">MIPEALQPRALLAPPRDLASHFRTLIAADSSMENLTFIDRCVLDQIHTEAIPSSVYEVWLSLACRYTPLFTVAALTKPSRGVRLAARHCARRLFLSSHWKERGWDFLGGAQGIKGILDILPLKEARLLLKIIFGRCQAIPDGKVVSVCVEEFLDLVEATDPWLSRSLLPHVSHLYAYCSAERVEDMLRSQSPKCPELLKYTSRFHTPLLRRIAIGKVDMPEEVRRKTLQQCQTALLNSKEPYDPIYYQDVQLTLNLSPGLLFGMDLLTALEREPEILRSHLSRALSRDIVQFWSISRFGGVKGTHEGLVAQCQKRRRLKDLSAYQIELEDCLIKRVLQVQDESFQNQGKNRRQFSETLNSLIRLVNIRGRKAFLQLLCRHCPTMDFDLTTWPPSQREQELMPCWDLDVLDRLRPDDSESLFGRSLHIYHCEEFLPSFDSRNPELKMPSWEAQCLLWASWESASPERNGFPITLKALGDMKQKSVRAREPAERLRWAISAVKLAARTSSIDIFAEIVEWTSRYIRDALVFPDLMYEIIDRCPLMLSCRAATQGEASVPRSDLEREAQTGHKIMEGLLKTCLLLLREPWARSSVSRITGRICNMFSAIVSRRMESVRDLARGESFTECELAEILLDPIIPVLMEYERQGNIKGQTDVRWSGPTGLLLSPCLFPRAPTLLELSFMDRLAKARDEFWQQHRSQHDPDVVKLSPGLPRGLAIQHLVYTSDWLYQVMKHPDHAPFLSSRANEVLFGAADTVMHAMEDKEAHVDGFVDCLGFIVRALLANDNPADRNRDVLRVWEHYSEILKPYPDYLGLFQDWLAAGIRHREHIGEALDTIQPPGPCLAVTPRISAVPSASEIDMIEWDPQDGDYPPSKKPFKDMKETLDKIPCTVLNCRMERGIPSQFPYVYARKPPAQPTPEYLSIWSPASDSQAKASQGSSHCIQESVVLAALLFLDTHTKDRGILRARFPDVDCPRYPPIRLAESFIASQTRDKLEKALSPPIDALRRSARRVPSQILRNLILSFLDTLEAEPNSPTYSALLFSTFDLIEILLSTDEPQLAVDIMIRVWKDFPGESSFHRKISLVKLGRVLFPEQGRKLMSQFAGYVCDALQAQQGQNQQQPKEKKGFIKVTTAKMLAQALAEADFLSQAGRMEILRKMFSSARHVDIRREIVNALLNLVGSCENPEPYKVFASIVASVAGPNERAATTEVEWEMAENPERGGPLPYVAPLTERPVLNSAFSAAFWSIPEKLRPEYVENVLLPLLQESSRQHTRWIAAMAARLGLSLSDLNITEDDIGPFIPDLTNKILWRWAEYLPESFLQQFHRPWALSYLHYESFARIDSALAVTAEAPLKDSNVRDHWENFFASLCGRPALYSLEKLLSPFVNGVSKAPNGLNTALILEEFEFCAELVIRNPVKYNRFFKKYILHPEYTLEPFRALRESRLKSVSDVKDSADKARIYHDLTDAMARLISVCETVRREGWSAAAYPVTLPSQFEYHVLLLPSPIYNPSASETHSAAEIFTSALVDLIIKYSADPTLLLKLDSFQSVLREIPSADLKACMLRLGCVWRELEKHDPIVICIRVKLALSLLDIMRSDKGFFKRDVDILGMIEEWKKSDVEFVRQIGWEVELL</sequence>
<dbReference type="VEuPathDB" id="FungiDB:AN9371"/>
<proteinExistence type="predicted"/>
<evidence type="ECO:0000313" key="1">
    <source>
        <dbReference type="EMBL" id="CBF87489.1"/>
    </source>
</evidence>
<keyword evidence="2" id="KW-1185">Reference proteome</keyword>
<dbReference type="OrthoDB" id="2549237at2759"/>
<dbReference type="OMA" id="SSWHRMA"/>
<dbReference type="eggNOG" id="ENOG502RWXH">
    <property type="taxonomic scope" value="Eukaryota"/>
</dbReference>
<reference evidence="2" key="2">
    <citation type="journal article" date="2009" name="Fungal Genet. Biol.">
        <title>The 2008 update of the Aspergillus nidulans genome annotation: a community effort.</title>
        <authorList>
            <person name="Wortman J.R."/>
            <person name="Gilsenan J.M."/>
            <person name="Joardar V."/>
            <person name="Deegan J."/>
            <person name="Clutterbuck J."/>
            <person name="Andersen M.R."/>
            <person name="Archer D."/>
            <person name="Bencina M."/>
            <person name="Braus G."/>
            <person name="Coutinho P."/>
            <person name="von Dohren H."/>
            <person name="Doonan J."/>
            <person name="Driessen A.J."/>
            <person name="Durek P."/>
            <person name="Espeso E."/>
            <person name="Fekete E."/>
            <person name="Flipphi M."/>
            <person name="Estrada C.G."/>
            <person name="Geysens S."/>
            <person name="Goldman G."/>
            <person name="de Groot P.W."/>
            <person name="Hansen K."/>
            <person name="Harris S.D."/>
            <person name="Heinekamp T."/>
            <person name="Helmstaedt K."/>
            <person name="Henrissat B."/>
            <person name="Hofmann G."/>
            <person name="Homan T."/>
            <person name="Horio T."/>
            <person name="Horiuchi H."/>
            <person name="James S."/>
            <person name="Jones M."/>
            <person name="Karaffa L."/>
            <person name="Karanyi Z."/>
            <person name="Kato M."/>
            <person name="Keller N."/>
            <person name="Kelly D.E."/>
            <person name="Kiel J.A."/>
            <person name="Kim J.M."/>
            <person name="van der Klei I.J."/>
            <person name="Klis F.M."/>
            <person name="Kovalchuk A."/>
            <person name="Krasevec N."/>
            <person name="Kubicek C.P."/>
            <person name="Liu B."/>
            <person name="Maccabe A."/>
            <person name="Meyer V."/>
            <person name="Mirabito P."/>
            <person name="Miskei M."/>
            <person name="Mos M."/>
            <person name="Mullins J."/>
            <person name="Nelson D.R."/>
            <person name="Nielsen J."/>
            <person name="Oakley B.R."/>
            <person name="Osmani S.A."/>
            <person name="Pakula T."/>
            <person name="Paszewski A."/>
            <person name="Paulsen I."/>
            <person name="Pilsyk S."/>
            <person name="Pocsi I."/>
            <person name="Punt P.J."/>
            <person name="Ram A.F."/>
            <person name="Ren Q."/>
            <person name="Robellet X."/>
            <person name="Robson G."/>
            <person name="Seiboth B."/>
            <person name="van Solingen P."/>
            <person name="Specht T."/>
            <person name="Sun J."/>
            <person name="Taheri-Talesh N."/>
            <person name="Takeshita N."/>
            <person name="Ussery D."/>
            <person name="vanKuyk P.A."/>
            <person name="Visser H."/>
            <person name="van de Vondervoort P.J."/>
            <person name="de Vries R.P."/>
            <person name="Walton J."/>
            <person name="Xiang X."/>
            <person name="Xiong Y."/>
            <person name="Zeng A.P."/>
            <person name="Brandt B.W."/>
            <person name="Cornell M.J."/>
            <person name="van den Hondel C.A."/>
            <person name="Visser J."/>
            <person name="Oliver S.G."/>
            <person name="Turner G."/>
        </authorList>
    </citation>
    <scope>GENOME REANNOTATION</scope>
    <source>
        <strain evidence="2">FGSC A4 / ATCC 38163 / CBS 112.46 / NRRL 194 / M139</strain>
    </source>
</reference>
<dbReference type="GeneID" id="2867844"/>
<organism evidence="1 2">
    <name type="scientific">Emericella nidulans (strain FGSC A4 / ATCC 38163 / CBS 112.46 / NRRL 194 / M139)</name>
    <name type="common">Aspergillus nidulans</name>
    <dbReference type="NCBI Taxonomy" id="227321"/>
    <lineage>
        <taxon>Eukaryota</taxon>
        <taxon>Fungi</taxon>
        <taxon>Dikarya</taxon>
        <taxon>Ascomycota</taxon>
        <taxon>Pezizomycotina</taxon>
        <taxon>Eurotiomycetes</taxon>
        <taxon>Eurotiomycetidae</taxon>
        <taxon>Eurotiales</taxon>
        <taxon>Aspergillaceae</taxon>
        <taxon>Aspergillus</taxon>
        <taxon>Aspergillus subgen. Nidulantes</taxon>
    </lineage>
</organism>
<accession>Q5AQQ9</accession>
<protein>
    <submittedName>
        <fullName evidence="1">Uncharacterized protein</fullName>
    </submittedName>
</protein>
<accession>C8VR76</accession>
<evidence type="ECO:0000313" key="2">
    <source>
        <dbReference type="Proteomes" id="UP000000560"/>
    </source>
</evidence>
<reference evidence="2" key="1">
    <citation type="journal article" date="2005" name="Nature">
        <title>Sequencing of Aspergillus nidulans and comparative analysis with A. fumigatus and A. oryzae.</title>
        <authorList>
            <person name="Galagan J.E."/>
            <person name="Calvo S.E."/>
            <person name="Cuomo C."/>
            <person name="Ma L.J."/>
            <person name="Wortman J.R."/>
            <person name="Batzoglou S."/>
            <person name="Lee S.I."/>
            <person name="Basturkmen M."/>
            <person name="Spevak C.C."/>
            <person name="Clutterbuck J."/>
            <person name="Kapitonov V."/>
            <person name="Jurka J."/>
            <person name="Scazzocchio C."/>
            <person name="Farman M."/>
            <person name="Butler J."/>
            <person name="Purcell S."/>
            <person name="Harris S."/>
            <person name="Braus G.H."/>
            <person name="Draht O."/>
            <person name="Busch S."/>
            <person name="D'Enfert C."/>
            <person name="Bouchier C."/>
            <person name="Goldman G.H."/>
            <person name="Bell-Pedersen D."/>
            <person name="Griffiths-Jones S."/>
            <person name="Doonan J.H."/>
            <person name="Yu J."/>
            <person name="Vienken K."/>
            <person name="Pain A."/>
            <person name="Freitag M."/>
            <person name="Selker E.U."/>
            <person name="Archer D.B."/>
            <person name="Penalva M.A."/>
            <person name="Oakley B.R."/>
            <person name="Momany M."/>
            <person name="Tanaka T."/>
            <person name="Kumagai T."/>
            <person name="Asai K."/>
            <person name="Machida M."/>
            <person name="Nierman W.C."/>
            <person name="Denning D.W."/>
            <person name="Caddick M."/>
            <person name="Hynes M."/>
            <person name="Paoletti M."/>
            <person name="Fischer R."/>
            <person name="Miller B."/>
            <person name="Dyer P."/>
            <person name="Sachs M.S."/>
            <person name="Osmani S.A."/>
            <person name="Birren B.W."/>
        </authorList>
    </citation>
    <scope>NUCLEOTIDE SEQUENCE [LARGE SCALE GENOMIC DNA]</scope>
    <source>
        <strain evidence="2">FGSC A4 / ATCC 38163 / CBS 112.46 / NRRL 194 / M139</strain>
    </source>
</reference>
<dbReference type="HOGENOM" id="CLU_241634_0_0_1"/>
<dbReference type="KEGG" id="ani:ANIA_09371"/>
<dbReference type="Proteomes" id="UP000000560">
    <property type="component" value="Chromosome VIII"/>
</dbReference>
<dbReference type="EMBL" id="BN001308">
    <property type="protein sequence ID" value="CBF87489.1"/>
    <property type="molecule type" value="Genomic_DNA"/>
</dbReference>
<dbReference type="InParanoid" id="Q5AQQ9"/>
<name>Q5AQQ9_EMENI</name>
<gene>
    <name evidence="1" type="ORF">ANIA_09371</name>
</gene>